<dbReference type="CDD" id="cd07185">
    <property type="entry name" value="OmpA_C-like"/>
    <property type="match status" value="1"/>
</dbReference>
<dbReference type="Gene3D" id="3.30.1330.60">
    <property type="entry name" value="OmpA-like domain"/>
    <property type="match status" value="1"/>
</dbReference>
<dbReference type="Pfam" id="PF00691">
    <property type="entry name" value="OmpA"/>
    <property type="match status" value="1"/>
</dbReference>
<reference evidence="3 4" key="1">
    <citation type="submission" date="2017-02" db="EMBL/GenBank/DDBJ databases">
        <authorList>
            <person name="Peterson S.W."/>
        </authorList>
    </citation>
    <scope>NUCLEOTIDE SEQUENCE [LARGE SCALE GENOMIC DNA]</scope>
    <source>
        <strain evidence="3 4">ATCC BAA-909</strain>
    </source>
</reference>
<dbReference type="AlphaFoldDB" id="A0A1T4LE15"/>
<evidence type="ECO:0000313" key="4">
    <source>
        <dbReference type="Proteomes" id="UP000190395"/>
    </source>
</evidence>
<dbReference type="GO" id="GO:0016020">
    <property type="term" value="C:membrane"/>
    <property type="evidence" value="ECO:0007669"/>
    <property type="project" value="UniProtKB-UniRule"/>
</dbReference>
<dbReference type="PANTHER" id="PTHR30329">
    <property type="entry name" value="STATOR ELEMENT OF FLAGELLAR MOTOR COMPLEX"/>
    <property type="match status" value="1"/>
</dbReference>
<keyword evidence="4" id="KW-1185">Reference proteome</keyword>
<sequence>MAPYKKKDSLLEIKLKKVFLFTFFFSACMIFAQNGDLESKSRIDWTKNNFSSSVYLDLEKSNIAMPSGKMSAVNRIKTELPDLVKDPLLSLLVDNETQLADLIFDNTITLEQVGNIVGGSKKSPGIFVNSASVLKIDSSLSTLDISSLLIRHKTAYKPLPPLQNIPSRVYTGIIIDARGELDVQGEFTKDEIMPCFFPKIWDEDMNLIYERNTQDPEIGKKEGLVHYDWTENESVYAQRIGLDPLYINARKVFGRFRTDPVISKRDALKILCIPENVELLKQGKIVILLDKKNLVTDIAVPQKTEQYYADLREIKQRLFNEEETDVIQDTARGIQILYDLKFVADSPKLLDGEVQKVKKLAESLKKLNSDNAYTILIEGHTADVNKPQGQMKLSIERTQTIIDELVKNGLDRSIFSYRGYGGTQPVASNETAEGRAQNRRVIITARPKATYIQRN</sequence>
<dbReference type="InterPro" id="IPR036737">
    <property type="entry name" value="OmpA-like_sf"/>
</dbReference>
<feature type="domain" description="OmpA-like" evidence="2">
    <location>
        <begin position="329"/>
        <end position="449"/>
    </location>
</feature>
<dbReference type="Proteomes" id="UP000190395">
    <property type="component" value="Unassembled WGS sequence"/>
</dbReference>
<dbReference type="EMBL" id="FUXC01000002">
    <property type="protein sequence ID" value="SJZ52856.1"/>
    <property type="molecule type" value="Genomic_DNA"/>
</dbReference>
<dbReference type="SUPFAM" id="SSF103088">
    <property type="entry name" value="OmpA-like"/>
    <property type="match status" value="1"/>
</dbReference>
<dbReference type="PROSITE" id="PS51257">
    <property type="entry name" value="PROKAR_LIPOPROTEIN"/>
    <property type="match status" value="1"/>
</dbReference>
<keyword evidence="1" id="KW-0472">Membrane</keyword>
<dbReference type="STRING" id="225004.SAMN02745152_00488"/>
<organism evidence="3 4">
    <name type="scientific">Treponema berlinense</name>
    <dbReference type="NCBI Taxonomy" id="225004"/>
    <lineage>
        <taxon>Bacteria</taxon>
        <taxon>Pseudomonadati</taxon>
        <taxon>Spirochaetota</taxon>
        <taxon>Spirochaetia</taxon>
        <taxon>Spirochaetales</taxon>
        <taxon>Treponemataceae</taxon>
        <taxon>Treponema</taxon>
    </lineage>
</organism>
<evidence type="ECO:0000313" key="3">
    <source>
        <dbReference type="EMBL" id="SJZ52856.1"/>
    </source>
</evidence>
<protein>
    <submittedName>
        <fullName evidence="3">Outer membrane protein OmpA</fullName>
    </submittedName>
</protein>
<dbReference type="InterPro" id="IPR050330">
    <property type="entry name" value="Bact_OuterMem_StrucFunc"/>
</dbReference>
<gene>
    <name evidence="3" type="ORF">SAMN02745152_00488</name>
</gene>
<dbReference type="PROSITE" id="PS51123">
    <property type="entry name" value="OMPA_2"/>
    <property type="match status" value="1"/>
</dbReference>
<accession>A0A1T4LE15</accession>
<proteinExistence type="predicted"/>
<name>A0A1T4LE15_9SPIR</name>
<evidence type="ECO:0000256" key="1">
    <source>
        <dbReference type="PROSITE-ProRule" id="PRU00473"/>
    </source>
</evidence>
<dbReference type="InterPro" id="IPR006665">
    <property type="entry name" value="OmpA-like"/>
</dbReference>
<evidence type="ECO:0000259" key="2">
    <source>
        <dbReference type="PROSITE" id="PS51123"/>
    </source>
</evidence>
<dbReference type="PANTHER" id="PTHR30329:SF21">
    <property type="entry name" value="LIPOPROTEIN YIAD-RELATED"/>
    <property type="match status" value="1"/>
</dbReference>